<dbReference type="Gene3D" id="1.10.238.10">
    <property type="entry name" value="EF-hand"/>
    <property type="match status" value="4"/>
</dbReference>
<sequence>MAEHLTEEEIAEFKEVFNLYDKNGDGTCVRASRELFARLHLLNPCFITSEELGTVMESLGGNFTESELKAMIKAVDADGTGTIDFHKFLNLMARKLKDTDSEEKLREAFDVIDKDQDGYISATELRQVMTNLGEKVTDQEVEEMMREADTDGDGRVSFEEFKRRMLDN</sequence>
<dbReference type="FunFam" id="1.10.238.10:FF:000001">
    <property type="entry name" value="Calmodulin 1"/>
    <property type="match status" value="1"/>
</dbReference>
<dbReference type="AlphaFoldDB" id="A0ABC8YK56"/>
<dbReference type="SUPFAM" id="SSF47473">
    <property type="entry name" value="EF-hand"/>
    <property type="match status" value="1"/>
</dbReference>
<feature type="domain" description="EF-hand" evidence="3">
    <location>
        <begin position="63"/>
        <end position="98"/>
    </location>
</feature>
<evidence type="ECO:0000259" key="3">
    <source>
        <dbReference type="PROSITE" id="PS50222"/>
    </source>
</evidence>
<keyword evidence="1" id="KW-0677">Repeat</keyword>
<dbReference type="InterPro" id="IPR018247">
    <property type="entry name" value="EF_Hand_1_Ca_BS"/>
</dbReference>
<dbReference type="CDD" id="cd00051">
    <property type="entry name" value="EFh"/>
    <property type="match status" value="2"/>
</dbReference>
<dbReference type="PANTHER" id="PTHR23048:SF0">
    <property type="entry name" value="CALMODULIN LIKE 3"/>
    <property type="match status" value="1"/>
</dbReference>
<keyword evidence="2" id="KW-0106">Calcium</keyword>
<dbReference type="PANTHER" id="PTHR23048">
    <property type="entry name" value="MYOSIN LIGHT CHAIN 1, 3"/>
    <property type="match status" value="1"/>
</dbReference>
<evidence type="ECO:0000256" key="1">
    <source>
        <dbReference type="ARBA" id="ARBA00022737"/>
    </source>
</evidence>
<dbReference type="InterPro" id="IPR050230">
    <property type="entry name" value="CALM/Myosin/TropC-like"/>
</dbReference>
<organism evidence="4 5">
    <name type="scientific">Urochloa decumbens</name>
    <dbReference type="NCBI Taxonomy" id="240449"/>
    <lineage>
        <taxon>Eukaryota</taxon>
        <taxon>Viridiplantae</taxon>
        <taxon>Streptophyta</taxon>
        <taxon>Embryophyta</taxon>
        <taxon>Tracheophyta</taxon>
        <taxon>Spermatophyta</taxon>
        <taxon>Magnoliopsida</taxon>
        <taxon>Liliopsida</taxon>
        <taxon>Poales</taxon>
        <taxon>Poaceae</taxon>
        <taxon>PACMAD clade</taxon>
        <taxon>Panicoideae</taxon>
        <taxon>Panicodae</taxon>
        <taxon>Paniceae</taxon>
        <taxon>Melinidinae</taxon>
        <taxon>Urochloa</taxon>
    </lineage>
</organism>
<dbReference type="PROSITE" id="PS00018">
    <property type="entry name" value="EF_HAND_1"/>
    <property type="match status" value="2"/>
</dbReference>
<evidence type="ECO:0000313" key="5">
    <source>
        <dbReference type="Proteomes" id="UP001497457"/>
    </source>
</evidence>
<dbReference type="Pfam" id="PF13499">
    <property type="entry name" value="EF-hand_7"/>
    <property type="match status" value="1"/>
</dbReference>
<protein>
    <recommendedName>
        <fullName evidence="3">EF-hand domain-containing protein</fullName>
    </recommendedName>
</protein>
<dbReference type="EMBL" id="OZ075126">
    <property type="protein sequence ID" value="CAL4944056.1"/>
    <property type="molecule type" value="Genomic_DNA"/>
</dbReference>
<keyword evidence="5" id="KW-1185">Reference proteome</keyword>
<name>A0ABC8YK56_9POAL</name>
<dbReference type="InterPro" id="IPR002048">
    <property type="entry name" value="EF_hand_dom"/>
</dbReference>
<evidence type="ECO:0000256" key="2">
    <source>
        <dbReference type="ARBA" id="ARBA00022837"/>
    </source>
</evidence>
<feature type="domain" description="EF-hand" evidence="3">
    <location>
        <begin position="136"/>
        <end position="168"/>
    </location>
</feature>
<reference evidence="4" key="1">
    <citation type="submission" date="2024-10" db="EMBL/GenBank/DDBJ databases">
        <authorList>
            <person name="Ryan C."/>
        </authorList>
    </citation>
    <scope>NUCLEOTIDE SEQUENCE [LARGE SCALE GENOMIC DNA]</scope>
</reference>
<dbReference type="SMART" id="SM00054">
    <property type="entry name" value="EFh"/>
    <property type="match status" value="4"/>
</dbReference>
<dbReference type="InterPro" id="IPR011992">
    <property type="entry name" value="EF-hand-dom_pair"/>
</dbReference>
<accession>A0ABC8YK56</accession>
<gene>
    <name evidence="4" type="ORF">URODEC1_LOCUS34556</name>
</gene>
<dbReference type="Pfam" id="PF13833">
    <property type="entry name" value="EF-hand_8"/>
    <property type="match status" value="1"/>
</dbReference>
<dbReference type="PROSITE" id="PS50222">
    <property type="entry name" value="EF_HAND_2"/>
    <property type="match status" value="3"/>
</dbReference>
<dbReference type="Proteomes" id="UP001497457">
    <property type="component" value="Chromosome 16b"/>
</dbReference>
<dbReference type="Pfam" id="PF13202">
    <property type="entry name" value="EF-hand_5"/>
    <property type="match status" value="1"/>
</dbReference>
<evidence type="ECO:0000313" key="4">
    <source>
        <dbReference type="EMBL" id="CAL4944056.1"/>
    </source>
</evidence>
<proteinExistence type="predicted"/>
<feature type="domain" description="EF-hand" evidence="3">
    <location>
        <begin position="100"/>
        <end position="135"/>
    </location>
</feature>